<evidence type="ECO:0000256" key="1">
    <source>
        <dbReference type="SAM" id="Phobius"/>
    </source>
</evidence>
<gene>
    <name evidence="4" type="ORF">LS65_008595</name>
</gene>
<comment type="caution">
    <text evidence="4">The sequence shown here is derived from an EMBL/GenBank/DDBJ whole genome shotgun (WGS) entry which is preliminary data.</text>
</comment>
<evidence type="ECO:0000313" key="4">
    <source>
        <dbReference type="EMBL" id="TLE00132.1"/>
    </source>
</evidence>
<dbReference type="Gene3D" id="2.30.42.10">
    <property type="match status" value="1"/>
</dbReference>
<feature type="domain" description="PDZ" evidence="2">
    <location>
        <begin position="188"/>
        <end position="262"/>
    </location>
</feature>
<dbReference type="OrthoDB" id="5338305at2"/>
<dbReference type="SUPFAM" id="SSF50156">
    <property type="entry name" value="PDZ domain-like"/>
    <property type="match status" value="1"/>
</dbReference>
<organism evidence="4 5">
    <name type="scientific">Helicobacter japonicus</name>
    <dbReference type="NCBI Taxonomy" id="425400"/>
    <lineage>
        <taxon>Bacteria</taxon>
        <taxon>Pseudomonadati</taxon>
        <taxon>Campylobacterota</taxon>
        <taxon>Epsilonproteobacteria</taxon>
        <taxon>Campylobacterales</taxon>
        <taxon>Helicobacteraceae</taxon>
        <taxon>Helicobacter</taxon>
    </lineage>
</organism>
<proteinExistence type="predicted"/>
<name>A0A4U8TIL1_9HELI</name>
<keyword evidence="1" id="KW-0812">Transmembrane</keyword>
<keyword evidence="1" id="KW-1133">Transmembrane helix</keyword>
<sequence>MLNSHSLRYSTHLYAYTLSVCLIALFFCNTPLLSYDYTHCVKYFKAASTPIGSSYAISLKSGTQQHHIMYSPTTPRNVKILKADPFIGLYLISAPRTKQSYELLPLDARTLADKNLAFINANTKVHTGHITKRQSGFIDYARFSAPTQPNSVLGNICYQIYGIGIGNQKFIEKKYIDRFLAQKTPYYGDIGVRFASNKAIVSILDPFSHNSFQVGDEILSINGTKPHNSNEAEWLISNLKKGSLAKVLVKRNGKTLQINAKVNQRYGGFLLKESFLERFGIHLDDNMVIQSINPALAGRFSELRANDKIIWINKEPIITESTDTAYKRFERLKYLLSKTQFDERFEGKIQLLIMRDNLEIFIKV</sequence>
<dbReference type="Proteomes" id="UP000029707">
    <property type="component" value="Unassembled WGS sequence"/>
</dbReference>
<evidence type="ECO:0000259" key="3">
    <source>
        <dbReference type="Pfam" id="PF24314"/>
    </source>
</evidence>
<dbReference type="InterPro" id="IPR001478">
    <property type="entry name" value="PDZ"/>
</dbReference>
<dbReference type="EMBL" id="JRMQ02000014">
    <property type="protein sequence ID" value="TLE00132.1"/>
    <property type="molecule type" value="Genomic_DNA"/>
</dbReference>
<feature type="transmembrane region" description="Helical" evidence="1">
    <location>
        <begin position="12"/>
        <end position="33"/>
    </location>
</feature>
<dbReference type="Pfam" id="PF13180">
    <property type="entry name" value="PDZ_2"/>
    <property type="match status" value="1"/>
</dbReference>
<evidence type="ECO:0000313" key="5">
    <source>
        <dbReference type="Proteomes" id="UP000029707"/>
    </source>
</evidence>
<dbReference type="STRING" id="425400.LS65_05655"/>
<evidence type="ECO:0000259" key="2">
    <source>
        <dbReference type="Pfam" id="PF13180"/>
    </source>
</evidence>
<feature type="domain" description="DUF7488" evidence="3">
    <location>
        <begin position="34"/>
        <end position="183"/>
    </location>
</feature>
<dbReference type="AlphaFoldDB" id="A0A4U8TIL1"/>
<dbReference type="InterPro" id="IPR036034">
    <property type="entry name" value="PDZ_sf"/>
</dbReference>
<accession>A0A4U8TIL1</accession>
<reference evidence="4 5" key="1">
    <citation type="journal article" date="2014" name="Genome Announc.">
        <title>Draft genome sequences of eight enterohepatic helicobacter species isolated from both laboratory and wild rodents.</title>
        <authorList>
            <person name="Sheh A."/>
            <person name="Shen Z."/>
            <person name="Fox J.G."/>
        </authorList>
    </citation>
    <scope>NUCLEOTIDE SEQUENCE [LARGE SCALE GENOMIC DNA]</scope>
    <source>
        <strain evidence="4 5">MIT 01-6451</strain>
    </source>
</reference>
<dbReference type="RefSeq" id="WP_084707930.1">
    <property type="nucleotide sequence ID" value="NZ_CAJUDB010000014.1"/>
</dbReference>
<dbReference type="Pfam" id="PF24314">
    <property type="entry name" value="DUF7488"/>
    <property type="match status" value="1"/>
</dbReference>
<keyword evidence="1" id="KW-0472">Membrane</keyword>
<dbReference type="GeneID" id="82320771"/>
<dbReference type="InterPro" id="IPR055911">
    <property type="entry name" value="DUF7488"/>
</dbReference>
<protein>
    <submittedName>
        <fullName evidence="4">PDZ domain-containing protein</fullName>
    </submittedName>
</protein>
<keyword evidence="5" id="KW-1185">Reference proteome</keyword>